<dbReference type="InterPro" id="IPR029016">
    <property type="entry name" value="GAF-like_dom_sf"/>
</dbReference>
<dbReference type="GO" id="GO:0071111">
    <property type="term" value="F:cyclic-guanylate-specific phosphodiesterase activity"/>
    <property type="evidence" value="ECO:0007669"/>
    <property type="project" value="InterPro"/>
</dbReference>
<dbReference type="InterPro" id="IPR003018">
    <property type="entry name" value="GAF"/>
</dbReference>
<name>A0A0F9Y4X8_9ZZZZ</name>
<organism evidence="6">
    <name type="scientific">marine sediment metagenome</name>
    <dbReference type="NCBI Taxonomy" id="412755"/>
    <lineage>
        <taxon>unclassified sequences</taxon>
        <taxon>metagenomes</taxon>
        <taxon>ecological metagenomes</taxon>
    </lineage>
</organism>
<dbReference type="EMBL" id="LAZR01000014">
    <property type="protein sequence ID" value="KKO06997.1"/>
    <property type="molecule type" value="Genomic_DNA"/>
</dbReference>
<dbReference type="SUPFAM" id="SSF52172">
    <property type="entry name" value="CheY-like"/>
    <property type="match status" value="1"/>
</dbReference>
<dbReference type="SUPFAM" id="SSF55781">
    <property type="entry name" value="GAF domain-like"/>
    <property type="match status" value="1"/>
</dbReference>
<keyword evidence="1" id="KW-0808">Transferase</keyword>
<feature type="domain" description="GGDEF" evidence="5">
    <location>
        <begin position="601"/>
        <end position="718"/>
    </location>
</feature>
<gene>
    <name evidence="6" type="ORF">LCGC14_0061830</name>
</gene>
<dbReference type="PROSITE" id="PS50110">
    <property type="entry name" value="RESPONSE_REGULATORY"/>
    <property type="match status" value="1"/>
</dbReference>
<dbReference type="InterPro" id="IPR050706">
    <property type="entry name" value="Cyclic-di-GMP_PDE-like"/>
</dbReference>
<feature type="domain" description="EAL" evidence="4">
    <location>
        <begin position="147"/>
        <end position="413"/>
    </location>
</feature>
<dbReference type="InterPro" id="IPR035919">
    <property type="entry name" value="EAL_sf"/>
</dbReference>
<accession>A0A0F9Y4X8</accession>
<evidence type="ECO:0000313" key="6">
    <source>
        <dbReference type="EMBL" id="KKO06997.1"/>
    </source>
</evidence>
<dbReference type="NCBIfam" id="TIGR00254">
    <property type="entry name" value="GGDEF"/>
    <property type="match status" value="1"/>
</dbReference>
<evidence type="ECO:0000256" key="1">
    <source>
        <dbReference type="ARBA" id="ARBA00022679"/>
    </source>
</evidence>
<evidence type="ECO:0000259" key="5">
    <source>
        <dbReference type="PROSITE" id="PS50887"/>
    </source>
</evidence>
<evidence type="ECO:0000259" key="4">
    <source>
        <dbReference type="PROSITE" id="PS50883"/>
    </source>
</evidence>
<dbReference type="InterPro" id="IPR000160">
    <property type="entry name" value="GGDEF_dom"/>
</dbReference>
<keyword evidence="2" id="KW-0418">Kinase</keyword>
<dbReference type="SUPFAM" id="SSF55073">
    <property type="entry name" value="Nucleotide cyclase"/>
    <property type="match status" value="1"/>
</dbReference>
<dbReference type="SMART" id="SM00448">
    <property type="entry name" value="REC"/>
    <property type="match status" value="1"/>
</dbReference>
<dbReference type="Gene3D" id="3.20.20.450">
    <property type="entry name" value="EAL domain"/>
    <property type="match status" value="1"/>
</dbReference>
<comment type="caution">
    <text evidence="6">The sequence shown here is derived from an EMBL/GenBank/DDBJ whole genome shotgun (WGS) entry which is preliminary data.</text>
</comment>
<reference evidence="6" key="1">
    <citation type="journal article" date="2015" name="Nature">
        <title>Complex archaea that bridge the gap between prokaryotes and eukaryotes.</title>
        <authorList>
            <person name="Spang A."/>
            <person name="Saw J.H."/>
            <person name="Jorgensen S.L."/>
            <person name="Zaremba-Niedzwiedzka K."/>
            <person name="Martijn J."/>
            <person name="Lind A.E."/>
            <person name="van Eijk R."/>
            <person name="Schleper C."/>
            <person name="Guy L."/>
            <person name="Ettema T.J."/>
        </authorList>
    </citation>
    <scope>NUCLEOTIDE SEQUENCE</scope>
</reference>
<dbReference type="PROSITE" id="PS50887">
    <property type="entry name" value="GGDEF"/>
    <property type="match status" value="1"/>
</dbReference>
<dbReference type="SMART" id="SM00052">
    <property type="entry name" value="EAL"/>
    <property type="match status" value="1"/>
</dbReference>
<proteinExistence type="predicted"/>
<dbReference type="InterPro" id="IPR001789">
    <property type="entry name" value="Sig_transdc_resp-reg_receiver"/>
</dbReference>
<dbReference type="Pfam" id="PF00072">
    <property type="entry name" value="Response_reg"/>
    <property type="match status" value="1"/>
</dbReference>
<dbReference type="Gene3D" id="3.40.50.2300">
    <property type="match status" value="1"/>
</dbReference>
<dbReference type="Gene3D" id="3.30.70.270">
    <property type="match status" value="1"/>
</dbReference>
<dbReference type="SUPFAM" id="SSF141868">
    <property type="entry name" value="EAL domain-like"/>
    <property type="match status" value="1"/>
</dbReference>
<dbReference type="GO" id="GO:0000160">
    <property type="term" value="P:phosphorelay signal transduction system"/>
    <property type="evidence" value="ECO:0007669"/>
    <property type="project" value="InterPro"/>
</dbReference>
<dbReference type="PANTHER" id="PTHR33121">
    <property type="entry name" value="CYCLIC DI-GMP PHOSPHODIESTERASE PDEF"/>
    <property type="match status" value="1"/>
</dbReference>
<dbReference type="InterPro" id="IPR029787">
    <property type="entry name" value="Nucleotide_cyclase"/>
</dbReference>
<dbReference type="CDD" id="cd01948">
    <property type="entry name" value="EAL"/>
    <property type="match status" value="1"/>
</dbReference>
<feature type="domain" description="Response regulatory" evidence="3">
    <location>
        <begin position="6"/>
        <end position="125"/>
    </location>
</feature>
<dbReference type="SMART" id="SM00267">
    <property type="entry name" value="GGDEF"/>
    <property type="match status" value="1"/>
</dbReference>
<dbReference type="InterPro" id="IPR011006">
    <property type="entry name" value="CheY-like_superfamily"/>
</dbReference>
<dbReference type="PROSITE" id="PS50883">
    <property type="entry name" value="EAL"/>
    <property type="match status" value="1"/>
</dbReference>
<dbReference type="CDD" id="cd01949">
    <property type="entry name" value="GGDEF"/>
    <property type="match status" value="1"/>
</dbReference>
<dbReference type="InterPro" id="IPR001633">
    <property type="entry name" value="EAL_dom"/>
</dbReference>
<sequence>MATMTRLLILDDDLLTGQTIANIAALAGVDAQYVNEPQAFFQRIKDWQPDFIVLDLVMPGMDGVQVMVELARLGCHAEIIISSGVGGRVLDAAARSASEHGLNIAGVLAKPFSPARLRALISGNAKMDTLSTTFIDRLVTTPTESKIEISRDDLMSALHNEQITLVYQPKINCRTGLLAGFEALARWTHPVLGPVGPDQFIPLAEHYGLIDRLTESVMVQGLRWLAHLPQQLEDSSDFDYLRRRLREITLSINISASSLNNVELFERMNEYCQSMGIRPDRLIFELTESCAMEDPISSLNILTRLRMKGFHLSIDDFGTGYSSMLQLARLPFSEIKIDKSFVMTAAQSKESRTVIKTIIDLGHGLGLYTSAEGIESEETLEYLRSIGCDLAQGYAIARPMAPDAVIDWLRNSRLKSESGRLQALRSLNILDTPPDERFDRITRLAARLFRVPIALFSLVDSDRQWFKSAVGIDITETPRDASFCSHAIEHDTVMVVPDATLDPRFKNNPLVLQEPKIRFYAGCPVHADTGSRLGTLCLIDREPREFSRHDETVLRYAARMVDNELTADFLAHTDPLTGMLNRRGFDTRAQEAIMLCHDVNLQVCLFLFDLVNFKAFNERHGPAAGDRALVEFSRLLRETFRGSDLIARYDDDDFVILMVDIDPLGPETALKRLRAVAGAITQEHPFSYNAGWTLLEHPDDSIQQMALRASEHMHREKE</sequence>
<dbReference type="Pfam" id="PF01590">
    <property type="entry name" value="GAF"/>
    <property type="match status" value="1"/>
</dbReference>
<evidence type="ECO:0000256" key="2">
    <source>
        <dbReference type="ARBA" id="ARBA00022777"/>
    </source>
</evidence>
<dbReference type="InterPro" id="IPR043128">
    <property type="entry name" value="Rev_trsase/Diguanyl_cyclase"/>
</dbReference>
<protein>
    <submittedName>
        <fullName evidence="6">Uncharacterized protein</fullName>
    </submittedName>
</protein>
<dbReference type="PANTHER" id="PTHR33121:SF71">
    <property type="entry name" value="OXYGEN SENSOR PROTEIN DOSP"/>
    <property type="match status" value="1"/>
</dbReference>
<evidence type="ECO:0000259" key="3">
    <source>
        <dbReference type="PROSITE" id="PS50110"/>
    </source>
</evidence>
<dbReference type="Pfam" id="PF00563">
    <property type="entry name" value="EAL"/>
    <property type="match status" value="1"/>
</dbReference>
<dbReference type="AlphaFoldDB" id="A0A0F9Y4X8"/>
<dbReference type="SMART" id="SM00065">
    <property type="entry name" value="GAF"/>
    <property type="match status" value="1"/>
</dbReference>
<dbReference type="GO" id="GO:0016301">
    <property type="term" value="F:kinase activity"/>
    <property type="evidence" value="ECO:0007669"/>
    <property type="project" value="UniProtKB-KW"/>
</dbReference>
<dbReference type="Pfam" id="PF00990">
    <property type="entry name" value="GGDEF"/>
    <property type="match status" value="1"/>
</dbReference>
<dbReference type="Gene3D" id="3.30.450.40">
    <property type="match status" value="1"/>
</dbReference>